<dbReference type="InterPro" id="IPR052355">
    <property type="entry name" value="CENP-V-like"/>
</dbReference>
<dbReference type="PANTHER" id="PTHR28620">
    <property type="entry name" value="CENTROMERE PROTEIN V"/>
    <property type="match status" value="1"/>
</dbReference>
<evidence type="ECO:0000313" key="5">
    <source>
        <dbReference type="EMBL" id="OGG85482.1"/>
    </source>
</evidence>
<evidence type="ECO:0000313" key="6">
    <source>
        <dbReference type="Proteomes" id="UP000177395"/>
    </source>
</evidence>
<dbReference type="GO" id="GO:0016846">
    <property type="term" value="F:carbon-sulfur lyase activity"/>
    <property type="evidence" value="ECO:0007669"/>
    <property type="project" value="InterPro"/>
</dbReference>
<evidence type="ECO:0000256" key="1">
    <source>
        <dbReference type="ARBA" id="ARBA00005495"/>
    </source>
</evidence>
<dbReference type="Gene3D" id="2.170.150.70">
    <property type="match status" value="1"/>
</dbReference>
<sequence length="119" mass="13201">MQDNTFFGGCHCKAVRYQVSGLDVNNAVVCNCSRCSMLGSILSFVPAESFNLQSGEDHLTDYQFNRKVIHHLFCNVCGVQSFSRGVDQDGKPTIAINVRCIDGVDTELLSPEKFNGRDY</sequence>
<dbReference type="PANTHER" id="PTHR28620:SF1">
    <property type="entry name" value="CENP-V_GFA DOMAIN-CONTAINING PROTEIN"/>
    <property type="match status" value="1"/>
</dbReference>
<feature type="domain" description="CENP-V/GFA" evidence="4">
    <location>
        <begin position="6"/>
        <end position="119"/>
    </location>
</feature>
<dbReference type="InterPro" id="IPR011057">
    <property type="entry name" value="Mss4-like_sf"/>
</dbReference>
<evidence type="ECO:0000256" key="3">
    <source>
        <dbReference type="ARBA" id="ARBA00022833"/>
    </source>
</evidence>
<organism evidence="5 6">
    <name type="scientific">Candidatus Kaiserbacteria bacterium RIFOXYB1_FULL_46_14</name>
    <dbReference type="NCBI Taxonomy" id="1798531"/>
    <lineage>
        <taxon>Bacteria</taxon>
        <taxon>Candidatus Kaiseribacteriota</taxon>
    </lineage>
</organism>
<dbReference type="PROSITE" id="PS51891">
    <property type="entry name" value="CENP_V_GFA"/>
    <property type="match status" value="1"/>
</dbReference>
<evidence type="ECO:0000259" key="4">
    <source>
        <dbReference type="PROSITE" id="PS51891"/>
    </source>
</evidence>
<keyword evidence="2" id="KW-0479">Metal-binding</keyword>
<proteinExistence type="inferred from homology"/>
<comment type="caution">
    <text evidence="5">The sequence shown here is derived from an EMBL/GenBank/DDBJ whole genome shotgun (WGS) entry which is preliminary data.</text>
</comment>
<dbReference type="Pfam" id="PF04828">
    <property type="entry name" value="GFA"/>
    <property type="match status" value="1"/>
</dbReference>
<dbReference type="Proteomes" id="UP000177395">
    <property type="component" value="Unassembled WGS sequence"/>
</dbReference>
<dbReference type="EMBL" id="MFMS01000007">
    <property type="protein sequence ID" value="OGG85482.1"/>
    <property type="molecule type" value="Genomic_DNA"/>
</dbReference>
<dbReference type="GO" id="GO:0046872">
    <property type="term" value="F:metal ion binding"/>
    <property type="evidence" value="ECO:0007669"/>
    <property type="project" value="UniProtKB-KW"/>
</dbReference>
<comment type="similarity">
    <text evidence="1">Belongs to the Gfa family.</text>
</comment>
<reference evidence="5 6" key="1">
    <citation type="journal article" date="2016" name="Nat. Commun.">
        <title>Thousands of microbial genomes shed light on interconnected biogeochemical processes in an aquifer system.</title>
        <authorList>
            <person name="Anantharaman K."/>
            <person name="Brown C.T."/>
            <person name="Hug L.A."/>
            <person name="Sharon I."/>
            <person name="Castelle C.J."/>
            <person name="Probst A.J."/>
            <person name="Thomas B.C."/>
            <person name="Singh A."/>
            <person name="Wilkins M.J."/>
            <person name="Karaoz U."/>
            <person name="Brodie E.L."/>
            <person name="Williams K.H."/>
            <person name="Hubbard S.S."/>
            <person name="Banfield J.F."/>
        </authorList>
    </citation>
    <scope>NUCLEOTIDE SEQUENCE [LARGE SCALE GENOMIC DNA]</scope>
</reference>
<dbReference type="SUPFAM" id="SSF51316">
    <property type="entry name" value="Mss4-like"/>
    <property type="match status" value="1"/>
</dbReference>
<evidence type="ECO:0000256" key="2">
    <source>
        <dbReference type="ARBA" id="ARBA00022723"/>
    </source>
</evidence>
<gene>
    <name evidence="5" type="ORF">A2392_03280</name>
</gene>
<accession>A0A1F6FHZ2</accession>
<protein>
    <submittedName>
        <fullName evidence="5">Aldehyde-activating protein</fullName>
    </submittedName>
</protein>
<dbReference type="STRING" id="1798531.A2392_03280"/>
<dbReference type="AlphaFoldDB" id="A0A1F6FHZ2"/>
<keyword evidence="3" id="KW-0862">Zinc</keyword>
<name>A0A1F6FHZ2_9BACT</name>
<dbReference type="InterPro" id="IPR006913">
    <property type="entry name" value="CENP-V/GFA"/>
</dbReference>